<feature type="region of interest" description="Disordered" evidence="1">
    <location>
        <begin position="89"/>
        <end position="118"/>
    </location>
</feature>
<dbReference type="OrthoDB" id="1673781at2759"/>
<gene>
    <name evidence="2" type="ORF">K7X08_021956</name>
</gene>
<dbReference type="Proteomes" id="UP001152561">
    <property type="component" value="Unassembled WGS sequence"/>
</dbReference>
<evidence type="ECO:0000313" key="2">
    <source>
        <dbReference type="EMBL" id="KAJ8528264.1"/>
    </source>
</evidence>
<protein>
    <submittedName>
        <fullName evidence="2">Uncharacterized protein</fullName>
    </submittedName>
</protein>
<accession>A0A9Q1L507</accession>
<keyword evidence="3" id="KW-1185">Reference proteome</keyword>
<organism evidence="2 3">
    <name type="scientific">Anisodus acutangulus</name>
    <dbReference type="NCBI Taxonomy" id="402998"/>
    <lineage>
        <taxon>Eukaryota</taxon>
        <taxon>Viridiplantae</taxon>
        <taxon>Streptophyta</taxon>
        <taxon>Embryophyta</taxon>
        <taxon>Tracheophyta</taxon>
        <taxon>Spermatophyta</taxon>
        <taxon>Magnoliopsida</taxon>
        <taxon>eudicotyledons</taxon>
        <taxon>Gunneridae</taxon>
        <taxon>Pentapetalae</taxon>
        <taxon>asterids</taxon>
        <taxon>lamiids</taxon>
        <taxon>Solanales</taxon>
        <taxon>Solanaceae</taxon>
        <taxon>Solanoideae</taxon>
        <taxon>Hyoscyameae</taxon>
        <taxon>Anisodus</taxon>
    </lineage>
</organism>
<evidence type="ECO:0000313" key="3">
    <source>
        <dbReference type="Proteomes" id="UP001152561"/>
    </source>
</evidence>
<dbReference type="AlphaFoldDB" id="A0A9Q1L507"/>
<name>A0A9Q1L507_9SOLA</name>
<comment type="caution">
    <text evidence="2">The sequence shown here is derived from an EMBL/GenBank/DDBJ whole genome shotgun (WGS) entry which is preliminary data.</text>
</comment>
<reference evidence="3" key="1">
    <citation type="journal article" date="2023" name="Proc. Natl. Acad. Sci. U.S.A.">
        <title>Genomic and structural basis for evolution of tropane alkaloid biosynthesis.</title>
        <authorList>
            <person name="Wanga Y.-J."/>
            <person name="Taina T."/>
            <person name="Yua J.-Y."/>
            <person name="Lia J."/>
            <person name="Xua B."/>
            <person name="Chenc J."/>
            <person name="D'Auriad J.C."/>
            <person name="Huanga J.-P."/>
            <person name="Huanga S.-X."/>
        </authorList>
    </citation>
    <scope>NUCLEOTIDE SEQUENCE [LARGE SCALE GENOMIC DNA]</scope>
    <source>
        <strain evidence="3">cv. KIB-2019</strain>
    </source>
</reference>
<proteinExistence type="predicted"/>
<sequence length="118" mass="13806">MKILDEQCLEYEKFASTNEAFLEEICADFFRVAEFFSSMMPVLRGPTYNVREIKGLLNRFSCFATKNSNRCRVAFEGIKRESELLQSRPENYFKTRKQGPPAEIEDQPEYGYMDSDSE</sequence>
<evidence type="ECO:0000256" key="1">
    <source>
        <dbReference type="SAM" id="MobiDB-lite"/>
    </source>
</evidence>
<dbReference type="EMBL" id="JAJAGQ010000023">
    <property type="protein sequence ID" value="KAJ8528264.1"/>
    <property type="molecule type" value="Genomic_DNA"/>
</dbReference>